<reference evidence="1 2" key="1">
    <citation type="journal article" date="2016" name="Nat. Commun.">
        <title>Thousands of microbial genomes shed light on interconnected biogeochemical processes in an aquifer system.</title>
        <authorList>
            <person name="Anantharaman K."/>
            <person name="Brown C.T."/>
            <person name="Hug L.A."/>
            <person name="Sharon I."/>
            <person name="Castelle C.J."/>
            <person name="Probst A.J."/>
            <person name="Thomas B.C."/>
            <person name="Singh A."/>
            <person name="Wilkins M.J."/>
            <person name="Karaoz U."/>
            <person name="Brodie E.L."/>
            <person name="Williams K.H."/>
            <person name="Hubbard S.S."/>
            <person name="Banfield J.F."/>
        </authorList>
    </citation>
    <scope>NUCLEOTIDE SEQUENCE [LARGE SCALE GENOMIC DNA]</scope>
</reference>
<comment type="caution">
    <text evidence="1">The sequence shown here is derived from an EMBL/GenBank/DDBJ whole genome shotgun (WGS) entry which is preliminary data.</text>
</comment>
<organism evidence="1 2">
    <name type="scientific">Candidatus Muproteobacteria bacterium RBG_16_60_9</name>
    <dbReference type="NCBI Taxonomy" id="1817755"/>
    <lineage>
        <taxon>Bacteria</taxon>
        <taxon>Pseudomonadati</taxon>
        <taxon>Pseudomonadota</taxon>
        <taxon>Candidatus Muproteobacteria</taxon>
    </lineage>
</organism>
<dbReference type="EMBL" id="MFSP01000160">
    <property type="protein sequence ID" value="OGI63178.1"/>
    <property type="molecule type" value="Genomic_DNA"/>
</dbReference>
<protein>
    <submittedName>
        <fullName evidence="1">Uncharacterized protein</fullName>
    </submittedName>
</protein>
<gene>
    <name evidence="1" type="ORF">A2W18_06425</name>
</gene>
<dbReference type="AlphaFoldDB" id="A0A1F6V0N5"/>
<sequence>MMISVNQLHRSKFAKAIAFVAMVSFVFLFRPYCDIVSTADAATIVKTSAHGNGEHGHGQPAPGDLCPALDHTSVALSDVVASPLVDLTPKVSLVRFTDYSNSVPAIPSRIVPRATPPPNEHLPLYLRHARLLI</sequence>
<accession>A0A1F6V0N5</accession>
<evidence type="ECO:0000313" key="2">
    <source>
        <dbReference type="Proteomes" id="UP000179076"/>
    </source>
</evidence>
<dbReference type="Proteomes" id="UP000179076">
    <property type="component" value="Unassembled WGS sequence"/>
</dbReference>
<evidence type="ECO:0000313" key="1">
    <source>
        <dbReference type="EMBL" id="OGI63178.1"/>
    </source>
</evidence>
<proteinExistence type="predicted"/>
<name>A0A1F6V0N5_9PROT</name>